<dbReference type="InterPro" id="IPR052554">
    <property type="entry name" value="2-oxoglutarate_synth_KorC"/>
</dbReference>
<evidence type="ECO:0000259" key="3">
    <source>
        <dbReference type="Pfam" id="PF01558"/>
    </source>
</evidence>
<dbReference type="AlphaFoldDB" id="A0A1F4UD85"/>
<name>A0A1F4UD85_UNCW3</name>
<dbReference type="Gene3D" id="3.40.920.10">
    <property type="entry name" value="Pyruvate-ferredoxin oxidoreductase, PFOR, domain III"/>
    <property type="match status" value="1"/>
</dbReference>
<keyword evidence="4" id="KW-0670">Pyruvate</keyword>
<organism evidence="4 5">
    <name type="scientific">candidate division WOR-3 bacterium RBG_13_43_14</name>
    <dbReference type="NCBI Taxonomy" id="1802590"/>
    <lineage>
        <taxon>Bacteria</taxon>
        <taxon>Bacteria division WOR-3</taxon>
    </lineage>
</organism>
<dbReference type="EMBL" id="MEUM01000047">
    <property type="protein sequence ID" value="OGC42877.1"/>
    <property type="molecule type" value="Genomic_DNA"/>
</dbReference>
<evidence type="ECO:0000313" key="4">
    <source>
        <dbReference type="EMBL" id="OGC42877.1"/>
    </source>
</evidence>
<keyword evidence="2" id="KW-0812">Transmembrane</keyword>
<dbReference type="PANTHER" id="PTHR42730">
    <property type="entry name" value="2-OXOGLUTARATE SYNTHASE SUBUNIT KORC"/>
    <property type="match status" value="1"/>
</dbReference>
<keyword evidence="2" id="KW-1133">Transmembrane helix</keyword>
<keyword evidence="2" id="KW-0472">Membrane</keyword>
<dbReference type="Pfam" id="PF01558">
    <property type="entry name" value="POR"/>
    <property type="match status" value="1"/>
</dbReference>
<reference evidence="4 5" key="1">
    <citation type="journal article" date="2016" name="Nat. Commun.">
        <title>Thousands of microbial genomes shed light on interconnected biogeochemical processes in an aquifer system.</title>
        <authorList>
            <person name="Anantharaman K."/>
            <person name="Brown C.T."/>
            <person name="Hug L.A."/>
            <person name="Sharon I."/>
            <person name="Castelle C.J."/>
            <person name="Probst A.J."/>
            <person name="Thomas B.C."/>
            <person name="Singh A."/>
            <person name="Wilkins M.J."/>
            <person name="Karaoz U."/>
            <person name="Brodie E.L."/>
            <person name="Williams K.H."/>
            <person name="Hubbard S.S."/>
            <person name="Banfield J.F."/>
        </authorList>
    </citation>
    <scope>NUCLEOTIDE SEQUENCE [LARGE SCALE GENOMIC DNA]</scope>
</reference>
<accession>A0A1F4UD85</accession>
<feature type="domain" description="Pyruvate/ketoisovalerate oxidoreductase catalytic" evidence="3">
    <location>
        <begin position="10"/>
        <end position="172"/>
    </location>
</feature>
<evidence type="ECO:0000256" key="2">
    <source>
        <dbReference type="SAM" id="Phobius"/>
    </source>
</evidence>
<dbReference type="InterPro" id="IPR002869">
    <property type="entry name" value="Pyrv_flavodox_OxRed_cen"/>
</dbReference>
<dbReference type="Proteomes" id="UP000177025">
    <property type="component" value="Unassembled WGS sequence"/>
</dbReference>
<evidence type="ECO:0000313" key="5">
    <source>
        <dbReference type="Proteomes" id="UP000177025"/>
    </source>
</evidence>
<comment type="caution">
    <text evidence="4">The sequence shown here is derived from an EMBL/GenBank/DDBJ whole genome shotgun (WGS) entry which is preliminary data.</text>
</comment>
<gene>
    <name evidence="4" type="ORF">A2Y85_02300</name>
</gene>
<keyword evidence="1" id="KW-0560">Oxidoreductase</keyword>
<protein>
    <submittedName>
        <fullName evidence="4">Pyruvate ferredoxin oxidoreductase</fullName>
    </submittedName>
</protein>
<dbReference type="GO" id="GO:0016625">
    <property type="term" value="F:oxidoreductase activity, acting on the aldehyde or oxo group of donors, iron-sulfur protein as acceptor"/>
    <property type="evidence" value="ECO:0007669"/>
    <property type="project" value="InterPro"/>
</dbReference>
<feature type="transmembrane region" description="Helical" evidence="2">
    <location>
        <begin position="125"/>
        <end position="144"/>
    </location>
</feature>
<dbReference type="InterPro" id="IPR019752">
    <property type="entry name" value="Pyrv/ketoisovalerate_OxRed_cat"/>
</dbReference>
<sequence length="182" mass="20193">MIEIRFSGFGGQGIIKCGYIVGAAASIYDTKHATMTQSFGPEARGSACSSQLLVSDDRILYPYINRPQILVCMSQEAYEKYEPNLVDDGILIIDEDLVKSKALRGKIKMHSMPATRFSEQLGNKIIANVVMLGFFTAVTGIVTYDSMKKAIPDSVPERAVSLNLRAFDRGYEYGKEYLKKTN</sequence>
<evidence type="ECO:0000256" key="1">
    <source>
        <dbReference type="ARBA" id="ARBA00023002"/>
    </source>
</evidence>
<dbReference type="InterPro" id="IPR011894">
    <property type="entry name" value="PorC_KorC"/>
</dbReference>
<dbReference type="NCBIfam" id="TIGR02175">
    <property type="entry name" value="PorC_KorC"/>
    <property type="match status" value="1"/>
</dbReference>
<dbReference type="SUPFAM" id="SSF53323">
    <property type="entry name" value="Pyruvate-ferredoxin oxidoreductase, PFOR, domain III"/>
    <property type="match status" value="1"/>
</dbReference>
<proteinExistence type="predicted"/>
<dbReference type="PANTHER" id="PTHR42730:SF1">
    <property type="entry name" value="2-OXOGLUTARATE SYNTHASE SUBUNIT KORC"/>
    <property type="match status" value="1"/>
</dbReference>